<dbReference type="GO" id="GO:0005739">
    <property type="term" value="C:mitochondrion"/>
    <property type="evidence" value="ECO:0007669"/>
    <property type="project" value="TreeGrafter"/>
</dbReference>
<evidence type="ECO:0000256" key="4">
    <source>
        <dbReference type="ARBA" id="ARBA00023002"/>
    </source>
</evidence>
<protein>
    <recommendedName>
        <fullName evidence="11">Malate dehydrogenase</fullName>
        <ecNumber evidence="11">1.1.1.37</ecNumber>
    </recommendedName>
</protein>
<keyword evidence="16" id="KW-1185">Reference proteome</keyword>
<comment type="caution">
    <text evidence="15">The sequence shown here is derived from an EMBL/GenBank/DDBJ whole genome shotgun (WGS) entry which is preliminary data.</text>
</comment>
<feature type="domain" description="Lactate/malate dehydrogenase N-terminal" evidence="13">
    <location>
        <begin position="31"/>
        <end position="173"/>
    </location>
</feature>
<dbReference type="SUPFAM" id="SSF51735">
    <property type="entry name" value="NAD(P)-binding Rossmann-fold domains"/>
    <property type="match status" value="1"/>
</dbReference>
<proteinExistence type="inferred from homology"/>
<keyword evidence="4 10" id="KW-0560">Oxidoreductase</keyword>
<evidence type="ECO:0000256" key="1">
    <source>
        <dbReference type="ARBA" id="ARBA00008824"/>
    </source>
</evidence>
<feature type="binding site" evidence="9">
    <location>
        <position position="62"/>
    </location>
    <ligand>
        <name>NAD(+)</name>
        <dbReference type="ChEBI" id="CHEBI:57540"/>
    </ligand>
</feature>
<evidence type="ECO:0000256" key="5">
    <source>
        <dbReference type="ARBA" id="ARBA00023027"/>
    </source>
</evidence>
<organism evidence="15 16">
    <name type="scientific">Laodelphax striatellus</name>
    <name type="common">Small brown planthopper</name>
    <name type="synonym">Delphax striatella</name>
    <dbReference type="NCBI Taxonomy" id="195883"/>
    <lineage>
        <taxon>Eukaryota</taxon>
        <taxon>Metazoa</taxon>
        <taxon>Ecdysozoa</taxon>
        <taxon>Arthropoda</taxon>
        <taxon>Hexapoda</taxon>
        <taxon>Insecta</taxon>
        <taxon>Pterygota</taxon>
        <taxon>Neoptera</taxon>
        <taxon>Paraneoptera</taxon>
        <taxon>Hemiptera</taxon>
        <taxon>Auchenorrhyncha</taxon>
        <taxon>Fulgoroidea</taxon>
        <taxon>Delphacidae</taxon>
        <taxon>Criomorphinae</taxon>
        <taxon>Laodelphax</taxon>
    </lineage>
</organism>
<dbReference type="PANTHER" id="PTHR11540">
    <property type="entry name" value="MALATE AND LACTATE DEHYDROGENASE"/>
    <property type="match status" value="1"/>
</dbReference>
<evidence type="ECO:0000256" key="9">
    <source>
        <dbReference type="PIRSR" id="PIRSR000102-3"/>
    </source>
</evidence>
<dbReference type="InterPro" id="IPR010097">
    <property type="entry name" value="Malate_DH_type1"/>
</dbReference>
<feature type="region of interest" description="Disordered" evidence="12">
    <location>
        <begin position="337"/>
        <end position="357"/>
    </location>
</feature>
<dbReference type="FunFam" id="3.90.110.10:FF:000001">
    <property type="entry name" value="Malate dehydrogenase"/>
    <property type="match status" value="1"/>
</dbReference>
<dbReference type="FunFam" id="3.40.50.720:FF:000013">
    <property type="entry name" value="Malate dehydrogenase"/>
    <property type="match status" value="1"/>
</dbReference>
<evidence type="ECO:0000256" key="2">
    <source>
        <dbReference type="ARBA" id="ARBA00011738"/>
    </source>
</evidence>
<dbReference type="NCBIfam" id="TIGR01772">
    <property type="entry name" value="MDH_euk_gproteo"/>
    <property type="match status" value="1"/>
</dbReference>
<dbReference type="Pfam" id="PF02866">
    <property type="entry name" value="Ldh_1_C"/>
    <property type="match status" value="1"/>
</dbReference>
<dbReference type="EC" id="1.1.1.37" evidence="11"/>
<dbReference type="SUPFAM" id="SSF56327">
    <property type="entry name" value="LDH C-terminal domain-like"/>
    <property type="match status" value="1"/>
</dbReference>
<dbReference type="Gene3D" id="3.40.50.720">
    <property type="entry name" value="NAD(P)-binding Rossmann-like Domain"/>
    <property type="match status" value="1"/>
</dbReference>
<feature type="binding site" evidence="8">
    <location>
        <position position="115"/>
    </location>
    <ligand>
        <name>substrate</name>
    </ligand>
</feature>
<keyword evidence="3 11" id="KW-0816">Tricarboxylic acid cycle</keyword>
<dbReference type="GO" id="GO:0006108">
    <property type="term" value="P:malate metabolic process"/>
    <property type="evidence" value="ECO:0007669"/>
    <property type="project" value="InterPro"/>
</dbReference>
<feature type="binding site" evidence="8">
    <location>
        <position position="181"/>
    </location>
    <ligand>
        <name>substrate</name>
    </ligand>
</feature>
<dbReference type="InterPro" id="IPR022383">
    <property type="entry name" value="Lactate/malate_DH_C"/>
</dbReference>
<feature type="active site" description="Proton acceptor" evidence="7">
    <location>
        <position position="205"/>
    </location>
</feature>
<feature type="binding site" evidence="9">
    <location>
        <begin position="36"/>
        <end position="42"/>
    </location>
    <ligand>
        <name>NAD(+)</name>
        <dbReference type="ChEBI" id="CHEBI:57540"/>
    </ligand>
</feature>
<dbReference type="AlphaFoldDB" id="A0A482WP30"/>
<feature type="binding site" evidence="8">
    <location>
        <position position="147"/>
    </location>
    <ligand>
        <name>substrate</name>
    </ligand>
</feature>
<dbReference type="InterPro" id="IPR015955">
    <property type="entry name" value="Lactate_DH/Glyco_Ohase_4_C"/>
</dbReference>
<feature type="compositionally biased region" description="Basic and acidic residues" evidence="12">
    <location>
        <begin position="338"/>
        <end position="357"/>
    </location>
</feature>
<feature type="binding site" evidence="9">
    <location>
        <begin position="145"/>
        <end position="147"/>
    </location>
    <ligand>
        <name>NAD(+)</name>
        <dbReference type="ChEBI" id="CHEBI:57540"/>
    </ligand>
</feature>
<dbReference type="CDD" id="cd01337">
    <property type="entry name" value="MDH_glyoxysomal_mitochondrial"/>
    <property type="match status" value="1"/>
</dbReference>
<keyword evidence="5 9" id="KW-0520">NAD</keyword>
<dbReference type="InterPro" id="IPR001252">
    <property type="entry name" value="Malate_DH_AS"/>
</dbReference>
<evidence type="ECO:0000256" key="10">
    <source>
        <dbReference type="RuleBase" id="RU003369"/>
    </source>
</evidence>
<dbReference type="InParanoid" id="A0A482WP30"/>
<reference evidence="15 16" key="1">
    <citation type="journal article" date="2017" name="Gigascience">
        <title>Genome sequence of the small brown planthopper, Laodelphax striatellus.</title>
        <authorList>
            <person name="Zhu J."/>
            <person name="Jiang F."/>
            <person name="Wang X."/>
            <person name="Yang P."/>
            <person name="Bao Y."/>
            <person name="Zhao W."/>
            <person name="Wang W."/>
            <person name="Lu H."/>
            <person name="Wang Q."/>
            <person name="Cui N."/>
            <person name="Li J."/>
            <person name="Chen X."/>
            <person name="Luo L."/>
            <person name="Yu J."/>
            <person name="Kang L."/>
            <person name="Cui F."/>
        </authorList>
    </citation>
    <scope>NUCLEOTIDE SEQUENCE [LARGE SCALE GENOMIC DNA]</scope>
    <source>
        <strain evidence="15">Lst14</strain>
    </source>
</reference>
<evidence type="ECO:0000256" key="8">
    <source>
        <dbReference type="PIRSR" id="PIRSR000102-2"/>
    </source>
</evidence>
<evidence type="ECO:0000256" key="11">
    <source>
        <dbReference type="RuleBase" id="RU003405"/>
    </source>
</evidence>
<dbReference type="STRING" id="195883.A0A482WP30"/>
<dbReference type="PROSITE" id="PS00068">
    <property type="entry name" value="MDH"/>
    <property type="match status" value="1"/>
</dbReference>
<evidence type="ECO:0000259" key="14">
    <source>
        <dbReference type="Pfam" id="PF02866"/>
    </source>
</evidence>
<evidence type="ECO:0000256" key="3">
    <source>
        <dbReference type="ARBA" id="ARBA00022532"/>
    </source>
</evidence>
<sequence>MLSVLSACLQRLDSKLCILRRLSTSSSLRIQVSVIGATGGIGQKLSLLLKVSPQVSALKLHDVQNSQGVALDLSHINTASSVHGYNGPASLHEALAQSHIVVITAGLPRQPNQTRADLFKVNADIVRDIMRAVAVACPEALVAVITNPVNSVLPVAANVLRDAGVHDPRRLFGVTTLDVVRANTFLGRMLCKDPATLKVPVIGGHSAETMLPIFSQTSPCIDLDSIDSLKIRELRDEVRHAGTKVVNAKEGLGSATLSIAYAAARFVISLCRGMNGERDVIECAYVESDVTDAKYFASAVLLGPEGVKKNLGYGKLTDNECKLLNALMPQLMADIELGDNHGKKPGDENKKDPCKKK</sequence>
<gene>
    <name evidence="15" type="ORF">LSTR_LSTR015604</name>
</gene>
<dbReference type="SMR" id="A0A482WP30"/>
<comment type="similarity">
    <text evidence="1">Belongs to the LDH/MDH superfamily. MDH type 1 family.</text>
</comment>
<accession>A0A482WP30</accession>
<feature type="binding site" evidence="9">
    <location>
        <position position="122"/>
    </location>
    <ligand>
        <name>NAD(+)</name>
        <dbReference type="ChEBI" id="CHEBI:57540"/>
    </ligand>
</feature>
<dbReference type="InterPro" id="IPR036291">
    <property type="entry name" value="NAD(P)-bd_dom_sf"/>
</dbReference>
<evidence type="ECO:0000256" key="6">
    <source>
        <dbReference type="ARBA" id="ARBA00048313"/>
    </source>
</evidence>
<dbReference type="Pfam" id="PF00056">
    <property type="entry name" value="Ldh_1_N"/>
    <property type="match status" value="1"/>
</dbReference>
<dbReference type="EMBL" id="QKKF02029955">
    <property type="protein sequence ID" value="RZF34941.1"/>
    <property type="molecule type" value="Genomic_DNA"/>
</dbReference>
<evidence type="ECO:0000313" key="15">
    <source>
        <dbReference type="EMBL" id="RZF34941.1"/>
    </source>
</evidence>
<evidence type="ECO:0000256" key="12">
    <source>
        <dbReference type="SAM" id="MobiDB-lite"/>
    </source>
</evidence>
<comment type="subunit">
    <text evidence="2">Homodimer.</text>
</comment>
<feature type="domain" description="Lactate/malate dehydrogenase C-terminal" evidence="14">
    <location>
        <begin position="175"/>
        <end position="338"/>
    </location>
</feature>
<evidence type="ECO:0000313" key="16">
    <source>
        <dbReference type="Proteomes" id="UP000291343"/>
    </source>
</evidence>
<dbReference type="PIRSF" id="PIRSF000102">
    <property type="entry name" value="Lac_mal_DH"/>
    <property type="match status" value="1"/>
</dbReference>
<feature type="binding site" evidence="8">
    <location>
        <position position="109"/>
    </location>
    <ligand>
        <name>substrate</name>
    </ligand>
</feature>
<dbReference type="InterPro" id="IPR001236">
    <property type="entry name" value="Lactate/malate_DH_N"/>
</dbReference>
<dbReference type="Gene3D" id="3.90.110.10">
    <property type="entry name" value="Lactate dehydrogenase/glycoside hydrolase, family 4, C-terminal"/>
    <property type="match status" value="1"/>
</dbReference>
<dbReference type="PANTHER" id="PTHR11540:SF16">
    <property type="entry name" value="MALATE DEHYDROGENASE, MITOCHONDRIAL"/>
    <property type="match status" value="1"/>
</dbReference>
<dbReference type="OrthoDB" id="755699at2759"/>
<evidence type="ECO:0000259" key="13">
    <source>
        <dbReference type="Pfam" id="PF00056"/>
    </source>
</evidence>
<dbReference type="GO" id="GO:0030060">
    <property type="term" value="F:L-malate dehydrogenase (NAD+) activity"/>
    <property type="evidence" value="ECO:0007669"/>
    <property type="project" value="UniProtKB-EC"/>
</dbReference>
<name>A0A482WP30_LAOST</name>
<evidence type="ECO:0000256" key="7">
    <source>
        <dbReference type="PIRSR" id="PIRSR000102-1"/>
    </source>
</evidence>
<dbReference type="GO" id="GO:0006099">
    <property type="term" value="P:tricarboxylic acid cycle"/>
    <property type="evidence" value="ECO:0007669"/>
    <property type="project" value="UniProtKB-KW"/>
</dbReference>
<comment type="catalytic activity">
    <reaction evidence="6 11">
        <text>(S)-malate + NAD(+) = oxaloacetate + NADH + H(+)</text>
        <dbReference type="Rhea" id="RHEA:21432"/>
        <dbReference type="ChEBI" id="CHEBI:15378"/>
        <dbReference type="ChEBI" id="CHEBI:15589"/>
        <dbReference type="ChEBI" id="CHEBI:16452"/>
        <dbReference type="ChEBI" id="CHEBI:57540"/>
        <dbReference type="ChEBI" id="CHEBI:57945"/>
        <dbReference type="EC" id="1.1.1.37"/>
    </reaction>
</comment>
<dbReference type="Proteomes" id="UP000291343">
    <property type="component" value="Unassembled WGS sequence"/>
</dbReference>
<dbReference type="InterPro" id="IPR001557">
    <property type="entry name" value="L-lactate/malate_DH"/>
</dbReference>